<feature type="compositionally biased region" description="Basic and acidic residues" evidence="1">
    <location>
        <begin position="981"/>
        <end position="1001"/>
    </location>
</feature>
<evidence type="ECO:0000256" key="1">
    <source>
        <dbReference type="SAM" id="MobiDB-lite"/>
    </source>
</evidence>
<feature type="domain" description="PIN" evidence="3">
    <location>
        <begin position="1083"/>
        <end position="1242"/>
    </location>
</feature>
<reference evidence="4" key="1">
    <citation type="journal article" date="2021" name="New Phytol.">
        <title>Evolutionary innovations through gain and loss of genes in the ectomycorrhizal Boletales.</title>
        <authorList>
            <person name="Wu G."/>
            <person name="Miyauchi S."/>
            <person name="Morin E."/>
            <person name="Kuo A."/>
            <person name="Drula E."/>
            <person name="Varga T."/>
            <person name="Kohler A."/>
            <person name="Feng B."/>
            <person name="Cao Y."/>
            <person name="Lipzen A."/>
            <person name="Daum C."/>
            <person name="Hundley H."/>
            <person name="Pangilinan J."/>
            <person name="Johnson J."/>
            <person name="Barry K."/>
            <person name="LaButti K."/>
            <person name="Ng V."/>
            <person name="Ahrendt S."/>
            <person name="Min B."/>
            <person name="Choi I.G."/>
            <person name="Park H."/>
            <person name="Plett J.M."/>
            <person name="Magnuson J."/>
            <person name="Spatafora J.W."/>
            <person name="Nagy L.G."/>
            <person name="Henrissat B."/>
            <person name="Grigoriev I.V."/>
            <person name="Yang Z.L."/>
            <person name="Xu J."/>
            <person name="Martin F.M."/>
        </authorList>
    </citation>
    <scope>NUCLEOTIDE SEQUENCE</scope>
    <source>
        <strain evidence="4">KKN 215</strain>
    </source>
</reference>
<feature type="compositionally biased region" description="Low complexity" evidence="1">
    <location>
        <begin position="47"/>
        <end position="64"/>
    </location>
</feature>
<dbReference type="OrthoDB" id="2017974at2759"/>
<proteinExistence type="predicted"/>
<organism evidence="4 5">
    <name type="scientific">Cristinia sonorae</name>
    <dbReference type="NCBI Taxonomy" id="1940300"/>
    <lineage>
        <taxon>Eukaryota</taxon>
        <taxon>Fungi</taxon>
        <taxon>Dikarya</taxon>
        <taxon>Basidiomycota</taxon>
        <taxon>Agaricomycotina</taxon>
        <taxon>Agaricomycetes</taxon>
        <taxon>Agaricomycetidae</taxon>
        <taxon>Agaricales</taxon>
        <taxon>Pleurotineae</taxon>
        <taxon>Stephanosporaceae</taxon>
        <taxon>Cristinia</taxon>
    </lineage>
</organism>
<gene>
    <name evidence="4" type="ORF">BXZ70DRAFT_997629</name>
</gene>
<dbReference type="EMBL" id="JAEVFJ010000001">
    <property type="protein sequence ID" value="KAH8108120.1"/>
    <property type="molecule type" value="Genomic_DNA"/>
</dbReference>
<feature type="domain" description="DNA/RNA-binding" evidence="2">
    <location>
        <begin position="543"/>
        <end position="646"/>
    </location>
</feature>
<dbReference type="CDD" id="cd09880">
    <property type="entry name" value="PIN_Smg5-6-like"/>
    <property type="match status" value="1"/>
</dbReference>
<keyword evidence="5" id="KW-1185">Reference proteome</keyword>
<feature type="compositionally biased region" description="Basic and acidic residues" evidence="1">
    <location>
        <begin position="33"/>
        <end position="46"/>
    </location>
</feature>
<feature type="region of interest" description="Disordered" evidence="1">
    <location>
        <begin position="1047"/>
        <end position="1067"/>
    </location>
</feature>
<dbReference type="InterPro" id="IPR045153">
    <property type="entry name" value="Est1/Ebs1-like"/>
</dbReference>
<evidence type="ECO:0000313" key="4">
    <source>
        <dbReference type="EMBL" id="KAH8108120.1"/>
    </source>
</evidence>
<feature type="compositionally biased region" description="Low complexity" evidence="1">
    <location>
        <begin position="186"/>
        <end position="202"/>
    </location>
</feature>
<feature type="compositionally biased region" description="Low complexity" evidence="1">
    <location>
        <begin position="214"/>
        <end position="251"/>
    </location>
</feature>
<feature type="region of interest" description="Disordered" evidence="1">
    <location>
        <begin position="724"/>
        <end position="761"/>
    </location>
</feature>
<feature type="compositionally biased region" description="Polar residues" evidence="1">
    <location>
        <begin position="99"/>
        <end position="114"/>
    </location>
</feature>
<dbReference type="GO" id="GO:0004540">
    <property type="term" value="F:RNA nuclease activity"/>
    <property type="evidence" value="ECO:0007669"/>
    <property type="project" value="UniProtKB-ARBA"/>
</dbReference>
<feature type="region of interest" description="Disordered" evidence="1">
    <location>
        <begin position="288"/>
        <end position="325"/>
    </location>
</feature>
<feature type="compositionally biased region" description="Acidic residues" evidence="1">
    <location>
        <begin position="1002"/>
        <end position="1027"/>
    </location>
</feature>
<dbReference type="InterPro" id="IPR002716">
    <property type="entry name" value="PIN_dom"/>
</dbReference>
<evidence type="ECO:0000313" key="5">
    <source>
        <dbReference type="Proteomes" id="UP000813824"/>
    </source>
</evidence>
<dbReference type="PANTHER" id="PTHR15696:SF0">
    <property type="entry name" value="TELOMERASE-BINDING PROTEIN EST1A"/>
    <property type="match status" value="1"/>
</dbReference>
<name>A0A8K0V0Q3_9AGAR</name>
<dbReference type="GO" id="GO:0042162">
    <property type="term" value="F:telomeric DNA binding"/>
    <property type="evidence" value="ECO:0007669"/>
    <property type="project" value="TreeGrafter"/>
</dbReference>
<dbReference type="Pfam" id="PF10373">
    <property type="entry name" value="EST1_DNA_bind"/>
    <property type="match status" value="1"/>
</dbReference>
<dbReference type="Gene3D" id="3.40.50.1010">
    <property type="entry name" value="5'-nuclease"/>
    <property type="match status" value="1"/>
</dbReference>
<dbReference type="InterPro" id="IPR018834">
    <property type="entry name" value="DNA/RNA-bd_Est1-type"/>
</dbReference>
<sequence>MQDPSSSRKGKDRSPVQPTSIADKLVALQRKQARSEASKPKERQDRPAAPSSSSRPPQRAPSPRRMLHSPLPTPDIVVSHPVSDPYPDEQEFSRRLKISATSPRASHSKPQNGGPSAPPKQLYNPNTDPIRRPLMTAEPDAMSDAGSSSYAPRAVAAQARHHGSPQSRGEPPRLFDPRKDNPHKFSAQTRPAQAAAPSSTSPNLNGRPTPTPKSSGDYVSASSTSSASYAQSTISSNFTLSSNTTDSSQSSAIFDSQRRSEDSAGPVNALSVKLKKLYRTISALEDKVAKGDAVDEETDRDGHRVLMKSRQPNGSPRQDKVADEEAEREKWKKLIGDHKELADHMHHMLTLTSAPTVPSSLRNVPTKYSLPIRLWTNAFHRLLENLRRAAMNSVVALEHLQEFIYYAYAFYGYLLEERNLASFRDGWLEALGDLARYRILVSRMVEGSTQPASALTTSAVARVHNLSTAHLTPRPLTPAGAETSALSEKAASPTPAARIDDSPPPSRLPQQPHLHNAPSVGVVAARMMELEPEPERWRQIARLWYAKGLAATPGVGKLHHHLGLLSRERETDEEMRAVYHFIKGMTCTRPFSNSRESILPLWSVNAQARRQAPDARPSELFILLHGMLFTNIQLDDFKPILARFEEKLLLDGGDSILDREWIMMAVINLASILEYGRPTAVLRQVSGIEGRAGPTINGAMNNPAMAAKVKLMVAKKLDGEKMDVDGEVEESPGKPGPNGTTLSPVMSEPASTPTATEGPELPTQLKLALQLTFAMLSHTFRKPTRQTTPFAPHMLNPYITIIFTFLATILKDRHTLHALERSIPWEEIAAFLNSTLSRRLLAREQDKERNDGGMLLTSGTSPLPEDWCLRGLGWGGKKVYERGFWGKDATGDEENVEMEILDKDESQDDVMDGIIEEDDDDKKQQPGKQEMHAKMVRVTRAALKIAKVVPGFSFTPPRTPEGRGEWKVEGVLADKVARWREQERQEREEEERRARGTRWDDDSMEVDEDEEMGDGEVDVSDDSEDCDQDSHEVKALKARRRYLQSLLQSSQHTTPSRRNRSRVSTSRQVTKSSLHVVPGYTILVVDTNILLSSLSIFSSLVESLKWTIVIPLPVIMELDGLATNESPLGQAAAAATAYIVSHLRSHGKSLKVQTSKGNYLTNLSVRTEQVEWNNNHETWERNVDDLILRAAVWQNQHWMDRSSFFGSSVPSEVTASASKVTLLSFDRMLRLKARAREVDAANEQDLAAIMASVS</sequence>
<evidence type="ECO:0008006" key="6">
    <source>
        <dbReference type="Google" id="ProtNLM"/>
    </source>
</evidence>
<protein>
    <recommendedName>
        <fullName evidence="6">PIN domain-containing protein</fullName>
    </recommendedName>
</protein>
<evidence type="ECO:0000259" key="3">
    <source>
        <dbReference type="Pfam" id="PF13638"/>
    </source>
</evidence>
<dbReference type="AlphaFoldDB" id="A0A8K0V0Q3"/>
<feature type="compositionally biased region" description="Polar residues" evidence="1">
    <location>
        <begin position="738"/>
        <end position="755"/>
    </location>
</feature>
<dbReference type="SUPFAM" id="SSF48452">
    <property type="entry name" value="TPR-like"/>
    <property type="match status" value="1"/>
</dbReference>
<dbReference type="InterPro" id="IPR029060">
    <property type="entry name" value="PIN-like_dom_sf"/>
</dbReference>
<feature type="compositionally biased region" description="Basic and acidic residues" evidence="1">
    <location>
        <begin position="170"/>
        <end position="183"/>
    </location>
</feature>
<dbReference type="GO" id="GO:0005697">
    <property type="term" value="C:telomerase holoenzyme complex"/>
    <property type="evidence" value="ECO:0007669"/>
    <property type="project" value="TreeGrafter"/>
</dbReference>
<accession>A0A8K0V0Q3</accession>
<feature type="region of interest" description="Disordered" evidence="1">
    <location>
        <begin position="471"/>
        <end position="515"/>
    </location>
</feature>
<dbReference type="Pfam" id="PF13638">
    <property type="entry name" value="PIN_4"/>
    <property type="match status" value="1"/>
</dbReference>
<dbReference type="SUPFAM" id="SSF88723">
    <property type="entry name" value="PIN domain-like"/>
    <property type="match status" value="1"/>
</dbReference>
<evidence type="ECO:0000259" key="2">
    <source>
        <dbReference type="Pfam" id="PF10373"/>
    </source>
</evidence>
<dbReference type="InterPro" id="IPR011990">
    <property type="entry name" value="TPR-like_helical_dom_sf"/>
</dbReference>
<dbReference type="GO" id="GO:0000184">
    <property type="term" value="P:nuclear-transcribed mRNA catabolic process, nonsense-mediated decay"/>
    <property type="evidence" value="ECO:0007669"/>
    <property type="project" value="TreeGrafter"/>
</dbReference>
<dbReference type="Gene3D" id="1.25.40.10">
    <property type="entry name" value="Tetratricopeptide repeat domain"/>
    <property type="match status" value="1"/>
</dbReference>
<feature type="region of interest" description="Disordered" evidence="1">
    <location>
        <begin position="981"/>
        <end position="1031"/>
    </location>
</feature>
<feature type="region of interest" description="Disordered" evidence="1">
    <location>
        <begin position="1"/>
        <end position="266"/>
    </location>
</feature>
<dbReference type="GO" id="GO:0070034">
    <property type="term" value="F:telomerase RNA binding"/>
    <property type="evidence" value="ECO:0007669"/>
    <property type="project" value="TreeGrafter"/>
</dbReference>
<dbReference type="Proteomes" id="UP000813824">
    <property type="component" value="Unassembled WGS sequence"/>
</dbReference>
<comment type="caution">
    <text evidence="4">The sequence shown here is derived from an EMBL/GenBank/DDBJ whole genome shotgun (WGS) entry which is preliminary data.</text>
</comment>
<dbReference type="PANTHER" id="PTHR15696">
    <property type="entry name" value="SMG-7 SUPPRESSOR WITH MORPHOLOGICAL EFFECT ON GENITALIA PROTEIN 7"/>
    <property type="match status" value="1"/>
</dbReference>